<evidence type="ECO:0000313" key="2">
    <source>
        <dbReference type="Proteomes" id="UP001218488"/>
    </source>
</evidence>
<dbReference type="EMBL" id="CP121752">
    <property type="protein sequence ID" value="XRL55525.1"/>
    <property type="molecule type" value="Genomic_DNA"/>
</dbReference>
<protein>
    <submittedName>
        <fullName evidence="1">Glycosyltransferase</fullName>
    </submittedName>
</protein>
<gene>
    <name evidence="1" type="ORF">P5627_21520</name>
</gene>
<name>A0AC61ZY59_BACIA</name>
<reference evidence="1" key="1">
    <citation type="submission" date="2025-02" db="EMBL/GenBank/DDBJ databases">
        <title>Complete genome sequences of 52 Bacillus and Priestia strains isolated from West-African fermentations and 26 reference strains from the DSMZ collection.</title>
        <authorList>
            <person name="Wiedenbein E.S."/>
            <person name="Canoy T.S."/>
            <person name="Hui Y."/>
            <person name="Parkouda C."/>
            <person name="Dawende C."/>
            <person name="Ametefe E."/>
            <person name="Jespersen L."/>
            <person name="Nielsen D.S."/>
        </authorList>
    </citation>
    <scope>NUCLEOTIDE SEQUENCE</scope>
    <source>
        <strain evidence="1">PRO33</strain>
    </source>
</reference>
<proteinExistence type="predicted"/>
<accession>A0AC61ZY59</accession>
<organism evidence="1 2">
    <name type="scientific">Bacillus safensis</name>
    <dbReference type="NCBI Taxonomy" id="561879"/>
    <lineage>
        <taxon>Bacteria</taxon>
        <taxon>Bacillati</taxon>
        <taxon>Bacillota</taxon>
        <taxon>Bacilli</taxon>
        <taxon>Bacillales</taxon>
        <taxon>Bacillaceae</taxon>
        <taxon>Bacillus</taxon>
    </lineage>
</organism>
<dbReference type="Proteomes" id="UP001218488">
    <property type="component" value="Chromosome"/>
</dbReference>
<evidence type="ECO:0000313" key="1">
    <source>
        <dbReference type="EMBL" id="XRL55525.1"/>
    </source>
</evidence>
<sequence>MTRVEDIHTALNSRLNIAESVPLNTEGKDNVHRLILGKVLKMLGDDTALVQIGSTKIKAQLAAQLKADAFYWFQFEQEGGGSLNKLRPVQQFDQDPKTLKDAAVKLLEGLSLKSGLENVLTATAFLKEKSVINEGELKTAVKWIEQLQGADVKKGLQSLLFALKKDLPIQQGVLQSILAVKSSSALHQDITALLNQLTQLPKHTDATQTLTQAVRSVVDAETAVHAEKLLSVLLAARESEAKQGGNSPVTTQLNPSQQKENNHAAIVQERQPSQVPQTNVQQSTSPKEELQIPSQQIERILSSLMKQGADGQQEPNLKQLTALLHRLQQAGSQPDAKAAVLQKEFPFLSKAEAKALAQVVQQTEPTLSNKTDVLDLLMTMKKAIGVRDEIGMLKLLEKGSQDVKSQELHQLKLTLNDVRQADLPEHVKKEVDQLFHRLNGQLFVQQENQTVSQMMVSYPLFSKHSVQDLTFILKGHKKKDGSIDISQCRLMFYLNMENLEETLIDCTIQQKVMSITVETAHELQGTINPMIPAVRENLNALGYSLTGITAKKRQEPVDPSQFLDEHFHKISEKGLDLRV</sequence>